<name>A0AAU9QSM9_9VIBR</name>
<reference evidence="1" key="1">
    <citation type="submission" date="2022-01" db="EMBL/GenBank/DDBJ databases">
        <authorList>
            <person name="Lagorce A."/>
        </authorList>
    </citation>
    <scope>NUCLEOTIDE SEQUENCE</scope>
    <source>
        <strain evidence="1">Th15_F1_A12</strain>
    </source>
</reference>
<protein>
    <submittedName>
        <fullName evidence="1">Uncharacterized protein</fullName>
    </submittedName>
</protein>
<dbReference type="AlphaFoldDB" id="A0AAU9QSM9"/>
<accession>A0AAU9QSM9</accession>
<organism evidence="1 2">
    <name type="scientific">Vibrio jasicida</name>
    <dbReference type="NCBI Taxonomy" id="766224"/>
    <lineage>
        <taxon>Bacteria</taxon>
        <taxon>Pseudomonadati</taxon>
        <taxon>Pseudomonadota</taxon>
        <taxon>Gammaproteobacteria</taxon>
        <taxon>Vibrionales</taxon>
        <taxon>Vibrionaceae</taxon>
        <taxon>Vibrio</taxon>
    </lineage>
</organism>
<dbReference type="Proteomes" id="UP001295462">
    <property type="component" value="Unassembled WGS sequence"/>
</dbReference>
<evidence type="ECO:0000313" key="2">
    <source>
        <dbReference type="Proteomes" id="UP001295462"/>
    </source>
</evidence>
<comment type="caution">
    <text evidence="1">The sequence shown here is derived from an EMBL/GenBank/DDBJ whole genome shotgun (WGS) entry which is preliminary data.</text>
</comment>
<proteinExistence type="predicted"/>
<dbReference type="EMBL" id="CAKMUD010000091">
    <property type="protein sequence ID" value="CAH1598708.1"/>
    <property type="molecule type" value="Genomic_DNA"/>
</dbReference>
<sequence>MELKLRYNITLIQLTDSYCLVIRVTEQTREEFKVPQSIHIKRAETNLCPFTYA</sequence>
<evidence type="ECO:0000313" key="1">
    <source>
        <dbReference type="EMBL" id="CAH1598708.1"/>
    </source>
</evidence>
<gene>
    <name evidence="1" type="ORF">THF1A12_370060</name>
</gene>